<gene>
    <name evidence="2" type="ORF">HD601_003262</name>
</gene>
<proteinExistence type="predicted"/>
<sequence>MSSRASGGALAACLIIAAIVGFGGGAYIGSQSGGGSPSDSESTSGDSTTPVGETPAGGETPPPTETPAGEGAITLSADPTQVAPGGDINFAVTMEPAEEGVELIIQRSVDGGEWEAFPNVSPIVIDANGAGTSRVNSQREGVNSFRVVRADDETVVSNAVDVTIG</sequence>
<comment type="caution">
    <text evidence="2">The sequence shown here is derived from an EMBL/GenBank/DDBJ whole genome shotgun (WGS) entry which is preliminary data.</text>
</comment>
<dbReference type="Proteomes" id="UP000542813">
    <property type="component" value="Unassembled WGS sequence"/>
</dbReference>
<name>A0A7W9GRG3_9ACTN</name>
<dbReference type="AlphaFoldDB" id="A0A7W9GRG3"/>
<dbReference type="EMBL" id="JACHMM010000001">
    <property type="protein sequence ID" value="MBB5788687.1"/>
    <property type="molecule type" value="Genomic_DNA"/>
</dbReference>
<dbReference type="RefSeq" id="WP_184823516.1">
    <property type="nucleotide sequence ID" value="NZ_JACHMM010000001.1"/>
</dbReference>
<evidence type="ECO:0000313" key="2">
    <source>
        <dbReference type="EMBL" id="MBB5788687.1"/>
    </source>
</evidence>
<reference evidence="2 3" key="1">
    <citation type="submission" date="2020-08" db="EMBL/GenBank/DDBJ databases">
        <title>Sequencing the genomes of 1000 actinobacteria strains.</title>
        <authorList>
            <person name="Klenk H.-P."/>
        </authorList>
    </citation>
    <scope>NUCLEOTIDE SEQUENCE [LARGE SCALE GENOMIC DNA]</scope>
    <source>
        <strain evidence="2 3">DSM 102122</strain>
    </source>
</reference>
<protein>
    <submittedName>
        <fullName evidence="2">Uncharacterized protein</fullName>
    </submittedName>
</protein>
<accession>A0A7W9GRG3</accession>
<feature type="region of interest" description="Disordered" evidence="1">
    <location>
        <begin position="30"/>
        <end position="86"/>
    </location>
</feature>
<organism evidence="2 3">
    <name type="scientific">Jiangella mangrovi</name>
    <dbReference type="NCBI Taxonomy" id="1524084"/>
    <lineage>
        <taxon>Bacteria</taxon>
        <taxon>Bacillati</taxon>
        <taxon>Actinomycetota</taxon>
        <taxon>Actinomycetes</taxon>
        <taxon>Jiangellales</taxon>
        <taxon>Jiangellaceae</taxon>
        <taxon>Jiangella</taxon>
    </lineage>
</organism>
<feature type="compositionally biased region" description="Low complexity" evidence="1">
    <location>
        <begin position="37"/>
        <end position="59"/>
    </location>
</feature>
<evidence type="ECO:0000313" key="3">
    <source>
        <dbReference type="Proteomes" id="UP000542813"/>
    </source>
</evidence>
<keyword evidence="3" id="KW-1185">Reference proteome</keyword>
<evidence type="ECO:0000256" key="1">
    <source>
        <dbReference type="SAM" id="MobiDB-lite"/>
    </source>
</evidence>